<feature type="domain" description="RDRP3-5 N-terminal" evidence="12">
    <location>
        <begin position="11"/>
        <end position="73"/>
    </location>
</feature>
<evidence type="ECO:0000256" key="8">
    <source>
        <dbReference type="ARBA" id="ARBA00093763"/>
    </source>
</evidence>
<keyword evidence="2 9" id="KW-0696">RNA-directed RNA polymerase</keyword>
<comment type="function">
    <text evidence="8 9">Probably involved in the RNA silencing pathway and required for the generation of small interfering RNAs (siRNAs).</text>
</comment>
<dbReference type="EMBL" id="BDDD01004658">
    <property type="protein sequence ID" value="GAV88059.1"/>
    <property type="molecule type" value="Genomic_DNA"/>
</dbReference>
<evidence type="ECO:0000313" key="15">
    <source>
        <dbReference type="EMBL" id="GAV88059.1"/>
    </source>
</evidence>
<dbReference type="GO" id="GO:0030422">
    <property type="term" value="P:siRNA processing"/>
    <property type="evidence" value="ECO:0007669"/>
    <property type="project" value="TreeGrafter"/>
</dbReference>
<feature type="region of interest" description="Disordered" evidence="10">
    <location>
        <begin position="108"/>
        <end position="127"/>
    </location>
</feature>
<keyword evidence="5 9" id="KW-0694">RNA-binding</keyword>
<accession>A0A1Q3D6H6</accession>
<organism evidence="15 16">
    <name type="scientific">Cephalotus follicularis</name>
    <name type="common">Albany pitcher plant</name>
    <dbReference type="NCBI Taxonomy" id="3775"/>
    <lineage>
        <taxon>Eukaryota</taxon>
        <taxon>Viridiplantae</taxon>
        <taxon>Streptophyta</taxon>
        <taxon>Embryophyta</taxon>
        <taxon>Tracheophyta</taxon>
        <taxon>Spermatophyta</taxon>
        <taxon>Magnoliopsida</taxon>
        <taxon>eudicotyledons</taxon>
        <taxon>Gunneridae</taxon>
        <taxon>Pentapetalae</taxon>
        <taxon>rosids</taxon>
        <taxon>fabids</taxon>
        <taxon>Oxalidales</taxon>
        <taxon>Cephalotaceae</taxon>
        <taxon>Cephalotus</taxon>
    </lineage>
</organism>
<proteinExistence type="inferred from homology"/>
<feature type="domain" description="RDRP core" evidence="11">
    <location>
        <begin position="256"/>
        <end position="886"/>
    </location>
</feature>
<dbReference type="GO" id="GO:0003723">
    <property type="term" value="F:RNA binding"/>
    <property type="evidence" value="ECO:0007669"/>
    <property type="project" value="UniProtKB-KW"/>
</dbReference>
<comment type="catalytic activity">
    <reaction evidence="7 9">
        <text>RNA(n) + a ribonucleoside 5'-triphosphate = RNA(n+1) + diphosphate</text>
        <dbReference type="Rhea" id="RHEA:21248"/>
        <dbReference type="Rhea" id="RHEA-COMP:14527"/>
        <dbReference type="Rhea" id="RHEA-COMP:17342"/>
        <dbReference type="ChEBI" id="CHEBI:33019"/>
        <dbReference type="ChEBI" id="CHEBI:61557"/>
        <dbReference type="ChEBI" id="CHEBI:140395"/>
        <dbReference type="EC" id="2.7.7.48"/>
    </reaction>
</comment>
<dbReference type="PANTHER" id="PTHR23079:SF55">
    <property type="entry name" value="RNA-DIRECTED RNA POLYMERASE"/>
    <property type="match status" value="1"/>
</dbReference>
<dbReference type="Proteomes" id="UP000187406">
    <property type="component" value="Unassembled WGS sequence"/>
</dbReference>
<dbReference type="InterPro" id="IPR007855">
    <property type="entry name" value="RDRP"/>
</dbReference>
<dbReference type="Pfam" id="PF26253">
    <property type="entry name" value="RdRP_head"/>
    <property type="match status" value="1"/>
</dbReference>
<comment type="caution">
    <text evidence="15">The sequence shown here is derived from an EMBL/GenBank/DDBJ whole genome shotgun (WGS) entry which is preliminary data.</text>
</comment>
<dbReference type="Pfam" id="PF26252">
    <property type="entry name" value="RdRP_helical"/>
    <property type="match status" value="1"/>
</dbReference>
<evidence type="ECO:0000256" key="6">
    <source>
        <dbReference type="ARBA" id="ARBA00023158"/>
    </source>
</evidence>
<evidence type="ECO:0000256" key="4">
    <source>
        <dbReference type="ARBA" id="ARBA00022695"/>
    </source>
</evidence>
<evidence type="ECO:0000256" key="1">
    <source>
        <dbReference type="ARBA" id="ARBA00005762"/>
    </source>
</evidence>
<dbReference type="GO" id="GO:0031380">
    <property type="term" value="C:nuclear RNA-directed RNA polymerase complex"/>
    <property type="evidence" value="ECO:0007669"/>
    <property type="project" value="TreeGrafter"/>
</dbReference>
<comment type="similarity">
    <text evidence="1 9">Belongs to the RdRP family.</text>
</comment>
<feature type="domain" description="RDRP C-terminal head" evidence="14">
    <location>
        <begin position="929"/>
        <end position="1024"/>
    </location>
</feature>
<dbReference type="STRING" id="3775.A0A1Q3D6H6"/>
<feature type="compositionally biased region" description="Polar residues" evidence="10">
    <location>
        <begin position="108"/>
        <end position="118"/>
    </location>
</feature>
<sequence>MTDPSSSQFPLPHSVEELIRKICTDQSQPPLGVGARRVLASLGDEEAINILRKISMQKIHTTFDGFIHFLAKKLNNNNSNDKSPTRLCVSPSSASATTSTAVRLFNSPDNKYKNSGGSPQKRLCFSPIRSNLSPTSTTVRFMNSPESSNSRIRGLPMSSEKVSGERFSSQLMALGELEFRKQFLILNYLGEKRMEEAISSERIRDLKDFPMHVFEMAVWDELGKYNIGKEDRRKILDWDSGNLHVYQCHISLDGSCRFKGPYLSKGRTFLHAVLGDENVLMVKFAEDRTERGTTSRYYYTRYYNKIAREGILVGLRRYRFFVFKDGGKGEKGKDPNSSGVRCYFARLESDAPIDRRQNYILFGKTVHEARCIFMHVHTVSSLSAYMARFSLILSKTMELKVDLQSINIARIDDVPCQDEGGNNVYDKDGKLLIHTDGTGFISEDLALKCPKNAYKGNCYNNAKVERFFECDDRRNSKRKRSESQLEEPPLLIQFRLFNNGCAVKGTFLLNKKLPEGTIQVRPSMIKVETDPKLENAPTKNSLEVVGTSNHPKKACLSRNLIALLSYGGIPKKFFLDILMNALEEAHSIFSNKRAALKVSLNRGEMDDFSAARMILAGIPFDESYLQTHLSRLIKIENNGLKGGKLPVPECYYLMGTTDPTGILEIDEVCIILDNGPISGKVLVYRNPGLHFGDIHVLKATFVAALGDFVGNAKYAIFFPCKGPRSLADEIAGGDFDGDMYFVSRNPELLKHFKESDRWISASLKPNLPNKKPSEFSSEELEDELFKLFLSTRFEPSYSMSVAADSWLVLMDRLLTLGDDSADEKALVKQNLYQLIDIYYDALDAPKKSGRMIEIPEQLKAKIFPHYMERGNMFKSKSILGVIYDTVTSYEVENLSSKEIRKLPLLNEEVSEECLRKWKDLYEEYRGRMHAALQSDGEDKDEDGANQVIKDYKKKLYDAAEFEQSARNAKEIYEEALAIYHVVYDYAMAKGDTSKCGFAWKVAGAALCKLYAYKQNERCMVCLPSVLVDIYG</sequence>
<evidence type="ECO:0000259" key="11">
    <source>
        <dbReference type="Pfam" id="PF05183"/>
    </source>
</evidence>
<dbReference type="GO" id="GO:0003968">
    <property type="term" value="F:RNA-directed RNA polymerase activity"/>
    <property type="evidence" value="ECO:0007669"/>
    <property type="project" value="UniProtKB-KW"/>
</dbReference>
<evidence type="ECO:0000256" key="7">
    <source>
        <dbReference type="ARBA" id="ARBA00048744"/>
    </source>
</evidence>
<evidence type="ECO:0000256" key="3">
    <source>
        <dbReference type="ARBA" id="ARBA00022679"/>
    </source>
</evidence>
<dbReference type="EC" id="2.7.7.48" evidence="9"/>
<keyword evidence="4 9" id="KW-0548">Nucleotidyltransferase</keyword>
<keyword evidence="16" id="KW-1185">Reference proteome</keyword>
<dbReference type="Pfam" id="PF05183">
    <property type="entry name" value="RdRP"/>
    <property type="match status" value="1"/>
</dbReference>
<dbReference type="FunCoup" id="A0A1Q3D6H6">
    <property type="interactions" value="2"/>
</dbReference>
<feature type="domain" description="RDRP helical" evidence="13">
    <location>
        <begin position="170"/>
        <end position="238"/>
    </location>
</feature>
<keyword evidence="3 9" id="KW-0808">Transferase</keyword>
<evidence type="ECO:0000256" key="10">
    <source>
        <dbReference type="SAM" id="MobiDB-lite"/>
    </source>
</evidence>
<keyword evidence="6 9" id="KW-0943">RNA-mediated gene silencing</keyword>
<feature type="region of interest" description="Disordered" evidence="10">
    <location>
        <begin position="135"/>
        <end position="157"/>
    </location>
</feature>
<evidence type="ECO:0000259" key="14">
    <source>
        <dbReference type="Pfam" id="PF26253"/>
    </source>
</evidence>
<feature type="compositionally biased region" description="Polar residues" evidence="10">
    <location>
        <begin position="135"/>
        <end position="151"/>
    </location>
</feature>
<evidence type="ECO:0000256" key="9">
    <source>
        <dbReference type="RuleBase" id="RU363098"/>
    </source>
</evidence>
<evidence type="ECO:0000259" key="12">
    <source>
        <dbReference type="Pfam" id="PF26249"/>
    </source>
</evidence>
<evidence type="ECO:0000259" key="13">
    <source>
        <dbReference type="Pfam" id="PF26252"/>
    </source>
</evidence>
<dbReference type="Pfam" id="PF26249">
    <property type="entry name" value="4HB_RdRP3_N"/>
    <property type="match status" value="1"/>
</dbReference>
<protein>
    <recommendedName>
        <fullName evidence="9">RNA-dependent RNA polymerase</fullName>
        <ecNumber evidence="9">2.7.7.48</ecNumber>
    </recommendedName>
</protein>
<reference evidence="16" key="1">
    <citation type="submission" date="2016-04" db="EMBL/GenBank/DDBJ databases">
        <title>Cephalotus genome sequencing.</title>
        <authorList>
            <person name="Fukushima K."/>
            <person name="Hasebe M."/>
            <person name="Fang X."/>
        </authorList>
    </citation>
    <scope>NUCLEOTIDE SEQUENCE [LARGE SCALE GENOMIC DNA]</scope>
    <source>
        <strain evidence="16">cv. St1</strain>
    </source>
</reference>
<dbReference type="OrthoDB" id="6513042at2759"/>
<dbReference type="InParanoid" id="A0A1Q3D6H6"/>
<name>A0A1Q3D6H6_CEPFO</name>
<dbReference type="InterPro" id="IPR058697">
    <property type="entry name" value="RDRP3-5_N"/>
</dbReference>
<dbReference type="AlphaFoldDB" id="A0A1Q3D6H6"/>
<evidence type="ECO:0000313" key="16">
    <source>
        <dbReference type="Proteomes" id="UP000187406"/>
    </source>
</evidence>
<gene>
    <name evidence="15" type="ORF">CFOL_v3_31483</name>
</gene>
<evidence type="ECO:0000256" key="2">
    <source>
        <dbReference type="ARBA" id="ARBA00022484"/>
    </source>
</evidence>
<evidence type="ECO:0000256" key="5">
    <source>
        <dbReference type="ARBA" id="ARBA00022884"/>
    </source>
</evidence>
<dbReference type="PANTHER" id="PTHR23079">
    <property type="entry name" value="RNA-DEPENDENT RNA POLYMERASE"/>
    <property type="match status" value="1"/>
</dbReference>
<dbReference type="InterPro" id="IPR058751">
    <property type="entry name" value="RDRP_helical"/>
</dbReference>
<dbReference type="InterPro" id="IPR058752">
    <property type="entry name" value="RDRP_C_head"/>
</dbReference>
<dbReference type="InterPro" id="IPR057596">
    <property type="entry name" value="RDRP_core"/>
</dbReference>